<gene>
    <name evidence="2" type="ORF">MENT_LOCUS1161</name>
</gene>
<proteinExistence type="predicted"/>
<organism evidence="2 3">
    <name type="scientific">Meloidogyne enterolobii</name>
    <name type="common">Root-knot nematode worm</name>
    <name type="synonym">Meloidogyne mayaguensis</name>
    <dbReference type="NCBI Taxonomy" id="390850"/>
    <lineage>
        <taxon>Eukaryota</taxon>
        <taxon>Metazoa</taxon>
        <taxon>Ecdysozoa</taxon>
        <taxon>Nematoda</taxon>
        <taxon>Chromadorea</taxon>
        <taxon>Rhabditida</taxon>
        <taxon>Tylenchina</taxon>
        <taxon>Tylenchomorpha</taxon>
        <taxon>Tylenchoidea</taxon>
        <taxon>Meloidogynidae</taxon>
        <taxon>Meloidogyninae</taxon>
        <taxon>Meloidogyne</taxon>
    </lineage>
</organism>
<evidence type="ECO:0000256" key="1">
    <source>
        <dbReference type="SAM" id="Coils"/>
    </source>
</evidence>
<dbReference type="OrthoDB" id="5902696at2759"/>
<name>A0A6V7TLZ3_MELEN</name>
<evidence type="ECO:0000313" key="3">
    <source>
        <dbReference type="Proteomes" id="UP000580250"/>
    </source>
</evidence>
<comment type="caution">
    <text evidence="2">The sequence shown here is derived from an EMBL/GenBank/DDBJ whole genome shotgun (WGS) entry which is preliminary data.</text>
</comment>
<feature type="coiled-coil region" evidence="1">
    <location>
        <begin position="21"/>
        <end position="81"/>
    </location>
</feature>
<dbReference type="InterPro" id="IPR043136">
    <property type="entry name" value="B30.2/SPRY_sf"/>
</dbReference>
<dbReference type="Proteomes" id="UP000580250">
    <property type="component" value="Unassembled WGS sequence"/>
</dbReference>
<dbReference type="EMBL" id="CAJEWN010000004">
    <property type="protein sequence ID" value="CAD2125549.1"/>
    <property type="molecule type" value="Genomic_DNA"/>
</dbReference>
<sequence length="365" mass="41899">MKEIPDFDKIIKIRTKFDNLLTEFTQEKEKNEKEKKLVEDKHKKAMKILEKKMIEEIQKLKSEHENEIKNLKEYFQQLIDEKIKEIKTKEKQKIGESTSEIKKLGNIGVNFVQVKNKWSSIENKCCGNECINTEKPVGTCIKENGFANLVDDENIKYIVGEGKNKHAIVVAENEFKNPKEEINYSLFYFEIKCKIEGEKNNNLLAIGVKNGKYGIALYVDGSVIACRQSKKMKKIRLPESFSWNDGDILGCGVVYPPTSVNKLPYVFFTQNGKQIGKGLLLKGKKQDNYDPSVVLERYHLEANFGNDLKNKPFIYDISKHSVIDEFYDDDSNSGDDSDSDDSDSDTMRQMMQMMVAGAMAKMFLS</sequence>
<reference evidence="2 3" key="1">
    <citation type="submission" date="2020-08" db="EMBL/GenBank/DDBJ databases">
        <authorList>
            <person name="Koutsovoulos G."/>
            <person name="Danchin GJ E."/>
        </authorList>
    </citation>
    <scope>NUCLEOTIDE SEQUENCE [LARGE SCALE GENOMIC DNA]</scope>
</reference>
<protein>
    <submittedName>
        <fullName evidence="2">Uncharacterized protein</fullName>
    </submittedName>
</protein>
<dbReference type="AlphaFoldDB" id="A0A6V7TLZ3"/>
<keyword evidence="1" id="KW-0175">Coiled coil</keyword>
<evidence type="ECO:0000313" key="2">
    <source>
        <dbReference type="EMBL" id="CAD2125549.1"/>
    </source>
</evidence>
<dbReference type="Gene3D" id="2.60.120.920">
    <property type="match status" value="1"/>
</dbReference>
<accession>A0A6V7TLZ3</accession>